<comment type="caution">
    <text evidence="1">The sequence shown here is derived from an EMBL/GenBank/DDBJ whole genome shotgun (WGS) entry which is preliminary data.</text>
</comment>
<organism evidence="1 2">
    <name type="scientific">Microlunatus parietis</name>
    <dbReference type="NCBI Taxonomy" id="682979"/>
    <lineage>
        <taxon>Bacteria</taxon>
        <taxon>Bacillati</taxon>
        <taxon>Actinomycetota</taxon>
        <taxon>Actinomycetes</taxon>
        <taxon>Propionibacteriales</taxon>
        <taxon>Propionibacteriaceae</taxon>
        <taxon>Microlunatus</taxon>
    </lineage>
</organism>
<accession>A0A7Y9L7D9</accession>
<protein>
    <submittedName>
        <fullName evidence="1">Uncharacterized protein</fullName>
    </submittedName>
</protein>
<evidence type="ECO:0000313" key="2">
    <source>
        <dbReference type="Proteomes" id="UP000569914"/>
    </source>
</evidence>
<evidence type="ECO:0000313" key="1">
    <source>
        <dbReference type="EMBL" id="NYE69674.1"/>
    </source>
</evidence>
<dbReference type="Proteomes" id="UP000569914">
    <property type="component" value="Unassembled WGS sequence"/>
</dbReference>
<proteinExistence type="predicted"/>
<dbReference type="RefSeq" id="WP_246322262.1">
    <property type="nucleotide sequence ID" value="NZ_JACCBU010000001.1"/>
</dbReference>
<keyword evidence="2" id="KW-1185">Reference proteome</keyword>
<sequence>MGCVANAPQVIVVKTDLRNVPRRDNLAQGGLVNPWATPTPAVYDPECHYWETPKN</sequence>
<name>A0A7Y9L7D9_9ACTN</name>
<dbReference type="EMBL" id="JACCBU010000001">
    <property type="protein sequence ID" value="NYE69674.1"/>
    <property type="molecule type" value="Genomic_DNA"/>
</dbReference>
<gene>
    <name evidence="1" type="ORF">BKA15_001003</name>
</gene>
<dbReference type="AlphaFoldDB" id="A0A7Y9L7D9"/>
<reference evidence="1 2" key="1">
    <citation type="submission" date="2020-07" db="EMBL/GenBank/DDBJ databases">
        <title>Sequencing the genomes of 1000 actinobacteria strains.</title>
        <authorList>
            <person name="Klenk H.-P."/>
        </authorList>
    </citation>
    <scope>NUCLEOTIDE SEQUENCE [LARGE SCALE GENOMIC DNA]</scope>
    <source>
        <strain evidence="1 2">DSM 22083</strain>
    </source>
</reference>